<comment type="caution">
    <text evidence="1">The sequence shown here is derived from an EMBL/GenBank/DDBJ whole genome shotgun (WGS) entry which is preliminary data.</text>
</comment>
<dbReference type="RefSeq" id="WP_145897171.1">
    <property type="nucleotide sequence ID" value="NZ_VOBQ01000030.1"/>
</dbReference>
<protein>
    <submittedName>
        <fullName evidence="1">Uncharacterized protein</fullName>
    </submittedName>
</protein>
<dbReference type="Proteomes" id="UP000318199">
    <property type="component" value="Unassembled WGS sequence"/>
</dbReference>
<sequence length="99" mass="11001">MTYRVKLYEADASPAELREAERRFREALEATLGDPALVVPVFQACQRILGTHGDEPARDSLSEGEWLVLEQWRAAETAAVAAAFGPNRYMGDAMYAIEI</sequence>
<evidence type="ECO:0000313" key="1">
    <source>
        <dbReference type="EMBL" id="TWO64902.1"/>
    </source>
</evidence>
<evidence type="ECO:0000313" key="2">
    <source>
        <dbReference type="Proteomes" id="UP000318199"/>
    </source>
</evidence>
<accession>A0A562ZDU4</accession>
<gene>
    <name evidence="1" type="ORF">FN976_27760</name>
</gene>
<dbReference type="AlphaFoldDB" id="A0A562ZDU4"/>
<organism evidence="1 2">
    <name type="scientific">Caenimonas sedimenti</name>
    <dbReference type="NCBI Taxonomy" id="2596921"/>
    <lineage>
        <taxon>Bacteria</taxon>
        <taxon>Pseudomonadati</taxon>
        <taxon>Pseudomonadota</taxon>
        <taxon>Betaproteobacteria</taxon>
        <taxon>Burkholderiales</taxon>
        <taxon>Comamonadaceae</taxon>
        <taxon>Caenimonas</taxon>
    </lineage>
</organism>
<reference evidence="1 2" key="1">
    <citation type="submission" date="2019-07" db="EMBL/GenBank/DDBJ databases">
        <title>Caenimonas sedimenti sp. nov., isolated from activated sludge.</title>
        <authorList>
            <person name="Xu J."/>
        </authorList>
    </citation>
    <scope>NUCLEOTIDE SEQUENCE [LARGE SCALE GENOMIC DNA]</scope>
    <source>
        <strain evidence="1 2">HX-9-20</strain>
    </source>
</reference>
<dbReference type="EMBL" id="VOBQ01000030">
    <property type="protein sequence ID" value="TWO64902.1"/>
    <property type="molecule type" value="Genomic_DNA"/>
</dbReference>
<name>A0A562ZDU4_9BURK</name>
<dbReference type="OrthoDB" id="8906388at2"/>
<keyword evidence="2" id="KW-1185">Reference proteome</keyword>
<proteinExistence type="predicted"/>